<feature type="compositionally biased region" description="Low complexity" evidence="5">
    <location>
        <begin position="131"/>
        <end position="152"/>
    </location>
</feature>
<feature type="transmembrane region" description="Helical" evidence="6">
    <location>
        <begin position="1013"/>
        <end position="1031"/>
    </location>
</feature>
<dbReference type="PATRIC" id="fig|1423803.3.peg.688"/>
<gene>
    <name evidence="8" type="ORF">FD13_GL000691</name>
</gene>
<feature type="domain" description="Gram-positive cocci surface proteins LPxTG" evidence="7">
    <location>
        <begin position="1004"/>
        <end position="1037"/>
    </location>
</feature>
<evidence type="ECO:0000256" key="4">
    <source>
        <dbReference type="ARBA" id="ARBA00023088"/>
    </source>
</evidence>
<evidence type="ECO:0000256" key="5">
    <source>
        <dbReference type="SAM" id="MobiDB-lite"/>
    </source>
</evidence>
<evidence type="ECO:0000256" key="3">
    <source>
        <dbReference type="ARBA" id="ARBA00022729"/>
    </source>
</evidence>
<keyword evidence="6" id="KW-1133">Transmembrane helix</keyword>
<protein>
    <recommendedName>
        <fullName evidence="7">Gram-positive cocci surface proteins LPxTG domain-containing protein</fullName>
    </recommendedName>
</protein>
<dbReference type="AlphaFoldDB" id="A0A0R2DP94"/>
<comment type="caution">
    <text evidence="8">The sequence shown here is derived from an EMBL/GenBank/DDBJ whole genome shotgun (WGS) entry which is preliminary data.</text>
</comment>
<reference evidence="8 9" key="1">
    <citation type="journal article" date="2015" name="Genome Announc.">
        <title>Expanding the biotechnology potential of lactobacilli through comparative genomics of 213 strains and associated genera.</title>
        <authorList>
            <person name="Sun Z."/>
            <person name="Harris H.M."/>
            <person name="McCann A."/>
            <person name="Guo C."/>
            <person name="Argimon S."/>
            <person name="Zhang W."/>
            <person name="Yang X."/>
            <person name="Jeffery I.B."/>
            <person name="Cooney J.C."/>
            <person name="Kagawa T.F."/>
            <person name="Liu W."/>
            <person name="Song Y."/>
            <person name="Salvetti E."/>
            <person name="Wrobel A."/>
            <person name="Rasinkangas P."/>
            <person name="Parkhill J."/>
            <person name="Rea M.C."/>
            <person name="O'Sullivan O."/>
            <person name="Ritari J."/>
            <person name="Douillard F.P."/>
            <person name="Paul Ross R."/>
            <person name="Yang R."/>
            <person name="Briner A.E."/>
            <person name="Felis G.E."/>
            <person name="de Vos W.M."/>
            <person name="Barrangou R."/>
            <person name="Klaenhammer T.R."/>
            <person name="Caufield P.W."/>
            <person name="Cui Y."/>
            <person name="Zhang H."/>
            <person name="O'Toole P.W."/>
        </authorList>
    </citation>
    <scope>NUCLEOTIDE SEQUENCE [LARGE SCALE GENOMIC DNA]</scope>
    <source>
        <strain evidence="8 9">DSM 21775</strain>
    </source>
</reference>
<dbReference type="EMBL" id="AYZH01000017">
    <property type="protein sequence ID" value="KRN01636.1"/>
    <property type="molecule type" value="Genomic_DNA"/>
</dbReference>
<dbReference type="SUPFAM" id="SSF52058">
    <property type="entry name" value="L domain-like"/>
    <property type="match status" value="1"/>
</dbReference>
<keyword evidence="1" id="KW-0134">Cell wall</keyword>
<accession>A0A0R2DP94</accession>
<feature type="region of interest" description="Disordered" evidence="5">
    <location>
        <begin position="866"/>
        <end position="917"/>
    </location>
</feature>
<evidence type="ECO:0000259" key="7">
    <source>
        <dbReference type="PROSITE" id="PS50847"/>
    </source>
</evidence>
<dbReference type="Pfam" id="PF13306">
    <property type="entry name" value="LRR_5"/>
    <property type="match status" value="3"/>
</dbReference>
<evidence type="ECO:0000313" key="9">
    <source>
        <dbReference type="Proteomes" id="UP000051589"/>
    </source>
</evidence>
<evidence type="ECO:0000313" key="8">
    <source>
        <dbReference type="EMBL" id="KRN01636.1"/>
    </source>
</evidence>
<evidence type="ECO:0000256" key="2">
    <source>
        <dbReference type="ARBA" id="ARBA00022525"/>
    </source>
</evidence>
<dbReference type="STRING" id="1423803.FD13_GL000691"/>
<organism evidence="8 9">
    <name type="scientific">Levilactobacillus senmaizukei DSM 21775 = NBRC 103853</name>
    <dbReference type="NCBI Taxonomy" id="1423803"/>
    <lineage>
        <taxon>Bacteria</taxon>
        <taxon>Bacillati</taxon>
        <taxon>Bacillota</taxon>
        <taxon>Bacilli</taxon>
        <taxon>Lactobacillales</taxon>
        <taxon>Lactobacillaceae</taxon>
        <taxon>Levilactobacillus</taxon>
    </lineage>
</organism>
<keyword evidence="2" id="KW-0964">Secreted</keyword>
<dbReference type="InterPro" id="IPR026906">
    <property type="entry name" value="LRR_5"/>
</dbReference>
<dbReference type="PROSITE" id="PS50847">
    <property type="entry name" value="GRAM_POS_ANCHORING"/>
    <property type="match status" value="1"/>
</dbReference>
<dbReference type="PANTHER" id="PTHR45661">
    <property type="entry name" value="SURFACE ANTIGEN"/>
    <property type="match status" value="1"/>
</dbReference>
<dbReference type="Proteomes" id="UP000051589">
    <property type="component" value="Unassembled WGS sequence"/>
</dbReference>
<dbReference type="InterPro" id="IPR053139">
    <property type="entry name" value="Surface_bspA-like"/>
</dbReference>
<keyword evidence="6" id="KW-0812">Transmembrane</keyword>
<dbReference type="InterPro" id="IPR019931">
    <property type="entry name" value="LPXTG_anchor"/>
</dbReference>
<feature type="compositionally biased region" description="Polar residues" evidence="5">
    <location>
        <begin position="217"/>
        <end position="228"/>
    </location>
</feature>
<name>A0A0R2DP94_9LACO</name>
<dbReference type="OrthoDB" id="2456723at2"/>
<keyword evidence="3" id="KW-0732">Signal</keyword>
<feature type="compositionally biased region" description="Polar residues" evidence="5">
    <location>
        <begin position="897"/>
        <end position="913"/>
    </location>
</feature>
<dbReference type="PANTHER" id="PTHR45661:SF3">
    <property type="entry name" value="IG-LIKE DOMAIN-CONTAINING PROTEIN"/>
    <property type="match status" value="1"/>
</dbReference>
<proteinExistence type="predicted"/>
<keyword evidence="9" id="KW-1185">Reference proteome</keyword>
<feature type="compositionally biased region" description="Basic and acidic residues" evidence="5">
    <location>
        <begin position="166"/>
        <end position="178"/>
    </location>
</feature>
<feature type="compositionally biased region" description="Basic and acidic residues" evidence="5">
    <location>
        <begin position="193"/>
        <end position="203"/>
    </location>
</feature>
<sequence>MAGTVDNCMTKPDSFGIALGKRGHNAVILKNYSRNRYPLDWLSFNCSVLRCMWVILQSTKLIMRFMKMGWHDMHEEKLTAKHKFCRSSCKWLYASATMVGLSAGVLADGHVAHADTDTGDAVATSSLVVNSQSGTGSKSSSSSSDNIPGAGSTANPDVWRRGTSLKQDESQSGAKKEIATAAKVGSQRNVKPVQDDETKENRHAGTGLSEDPVGQEDPQSSADNPVTKTISNENVQTELTYALNDQGTAYTVTGFASGHSGDHATSLVIPDDFLGKPIVAVGAGAFKGAGLTSVTLGQKIQWIEPHAFEDNVLKSIVLPDGLWSVGTEAFANNQLTSLDLNRVVAINSGAFEHNAITSLVVPNTVTGIGEQAFMANAITTLELGDQVTTIGTSAFENNVIGGTLVLPDTLTGLGVRAFANNQLIGVTLDSGLSVINTGVFSHNLLRGTLTLPITITSVGDEAFSHNRLTGLTLNDTLTSIGTAAFAHNLIESSLTLPESLKELGDRAFYDNRLTALTLNHQITGIGTRTFADNPLAGVLDIPDNITHIGEEAFDGDALTGLTGGTKLETIEQSAFLGNHLAGVLNLADTLTVIGHDAFAGNDLSGLIGGANLATINDRAFDDNRLAGILKLSDTVHDIGQYAFAHNDLAGLQLGDVVNSLANYSFAYNDLKNINATGKIGTIGDFAFAGQRNLDHVETDALVVNQNGTVTTTVFHVRTAIMKRLGLSNLNIAGLSFIDTDTQEVLTYDSVNDTLTLPLNFEGATIIVSLNTDSTDTGRYGVTNLTLDMTRRVVADVAIPSNLVDEGMSDYLAIFGADKVGNMKGLVGDTILVDVPNVPGWVADKATIQATVNADGTITAIEAVIYSPDTNPDTGHDQPTTPTDPSDPTDPHEPTTPVNPSTPTAGGNVTTPTAGGTVAPVVDDHKAAFIAPVVQTTVKPHWTYRDSLDKSSKAGLPHSGTPGMVNGRFKQTGQADLVASTNGQVLVKERQEAVPVKTSAAKQTLPQTNDHQTGWQWLGWALLTILGWLGLAQKKRRQ</sequence>
<evidence type="ECO:0000256" key="1">
    <source>
        <dbReference type="ARBA" id="ARBA00022512"/>
    </source>
</evidence>
<feature type="region of interest" description="Disordered" evidence="5">
    <location>
        <begin position="130"/>
        <end position="228"/>
    </location>
</feature>
<keyword evidence="4" id="KW-0572">Peptidoglycan-anchor</keyword>
<dbReference type="Gene3D" id="3.80.10.10">
    <property type="entry name" value="Ribonuclease Inhibitor"/>
    <property type="match status" value="3"/>
</dbReference>
<keyword evidence="6" id="KW-0472">Membrane</keyword>
<feature type="compositionally biased region" description="Low complexity" evidence="5">
    <location>
        <begin position="876"/>
        <end position="885"/>
    </location>
</feature>
<evidence type="ECO:0000256" key="6">
    <source>
        <dbReference type="SAM" id="Phobius"/>
    </source>
</evidence>
<dbReference type="InterPro" id="IPR032675">
    <property type="entry name" value="LRR_dom_sf"/>
</dbReference>